<feature type="region of interest" description="Disordered" evidence="5">
    <location>
        <begin position="378"/>
        <end position="407"/>
    </location>
</feature>
<dbReference type="GO" id="GO:0006355">
    <property type="term" value="P:regulation of DNA-templated transcription"/>
    <property type="evidence" value="ECO:0007669"/>
    <property type="project" value="InterPro"/>
</dbReference>
<feature type="compositionally biased region" description="Polar residues" evidence="5">
    <location>
        <begin position="667"/>
        <end position="680"/>
    </location>
</feature>
<evidence type="ECO:0000256" key="6">
    <source>
        <dbReference type="SAM" id="Phobius"/>
    </source>
</evidence>
<keyword evidence="9" id="KW-1185">Reference proteome</keyword>
<keyword evidence="1" id="KW-0479">Metal-binding</keyword>
<dbReference type="AlphaFoldDB" id="A0A3N0YX42"/>
<accession>A0A3N0YX42</accession>
<dbReference type="SUPFAM" id="SSF57850">
    <property type="entry name" value="RING/U-box"/>
    <property type="match status" value="1"/>
</dbReference>
<feature type="compositionally biased region" description="Polar residues" evidence="5">
    <location>
        <begin position="7"/>
        <end position="16"/>
    </location>
</feature>
<evidence type="ECO:0000313" key="8">
    <source>
        <dbReference type="EMBL" id="ROL50700.1"/>
    </source>
</evidence>
<evidence type="ECO:0000256" key="1">
    <source>
        <dbReference type="ARBA" id="ARBA00022723"/>
    </source>
</evidence>
<feature type="region of interest" description="Disordered" evidence="5">
    <location>
        <begin position="1"/>
        <end position="28"/>
    </location>
</feature>
<dbReference type="PANTHER" id="PTHR47282:SF1">
    <property type="entry name" value="PGC-1 AND ERR-INDUCED REGULATOR IN MUSCLE PROTEIN 1"/>
    <property type="match status" value="1"/>
</dbReference>
<keyword evidence="6" id="KW-0812">Transmembrane</keyword>
<dbReference type="GO" id="GO:0008270">
    <property type="term" value="F:zinc ion binding"/>
    <property type="evidence" value="ECO:0007669"/>
    <property type="project" value="UniProtKB-KW"/>
</dbReference>
<dbReference type="PROSITE" id="PS00518">
    <property type="entry name" value="ZF_RING_1"/>
    <property type="match status" value="1"/>
</dbReference>
<dbReference type="Gene3D" id="3.30.40.10">
    <property type="entry name" value="Zinc/RING finger domain, C3HC4 (zinc finger)"/>
    <property type="match status" value="1"/>
</dbReference>
<keyword evidence="6" id="KW-0472">Membrane</keyword>
<name>A0A3N0YX42_ANAGA</name>
<dbReference type="InterPro" id="IPR013083">
    <property type="entry name" value="Znf_RING/FYVE/PHD"/>
</dbReference>
<sequence length="1159" mass="130404">MEEAEVSTATRTGSVRHQNETSADDQDNAWDAGPECSICFCAYDNTFKTPKLLECTHTFCLECLARFVAISPEQAGTQITCPLCRQPTSVPEHGTPDLATSQEVLGQLPSDQQQVEKVFLDGKRLCYSNPMIPNCICIDIGEHKAVEMPRREERREGCGHMLLRFLGFHGNWKRLVIFIIVLLVVCFVILWPLQCFLISGSMSECFREAPQNPTTFATPRTTVGCHKPLSSTAMDDLDHSVLIAEQDWDSFCTESEECSVQQAKLAALDESGFSDIDDDKTSVYVSSLPTQASPDQHCEKDCVEGQKQHQRGECKTEHTSENSKFTEYPSPQTEPQNARSAEQMSDARENELGATCECQNKASEDSNLTEQLNLEKLRENDENQENGENKLSQATIEHVSETSSADIKHEKSLDGIEMLTEETHTSPVAKKEKERWFVTVNDSPIRLREKGPTSVQKKRRKKKTCKNLSQNSRVMEKCSSLNNNTEPGKEIIDRQTMQDKFEQENVFSDSPNFQNVPHIQDEICISPITSCECEGEKTSCAISLKKESMTEIPEAELEKNPADSLNSLLTPKQMPQKIYNDLSDPLPQYWDHESTACGKYDKSTVDYNCECRHTTNSLSHFNNDTGVESPRFIIGASKPTSPSDTEGERTEQQEPLGQSYNREESSQETQFSSNSATTSGPTRPIFAISSFWDEMEKLTINDILQIRIANNRSQPTESSVPEEISHVDAADTHLFDRGEVESKDDNLEDGLVDDTADSDYFTHLDDSKPDRSSCEFSTYSDFDDEFLQLLHASANPSPETLEGKEQTQRFLDSTCPMDLEETWRSESNEIVKLCTESDSPLYSETEAEMQDIFPVTKEDNNMSTFLLDHSSMRRSIPSPVLSVSDVLDDQCLSSFFEILKSDTESEQYQAWIPDRNTSLCFLQNVSVAETYDDFFSDFEVGNFLFPSVEGSTKSEKTLVPIYSSSRSVVKDLEFPEVENVIQLDSEDEIGPIRVMRSASPSETSNMCFITSQRNTWRNLSLRHTKLLMGRTWCRMATSWGFPNTADTVYGYGTKTTSSSSIAQPKLPVVLLENQALGQLTEHQIKEHQIHVGATVADTDRDRFLFSLKQADMCLVCIAFASWVLKSSDPQSTDMWKAALLANVSALSAIQYLRRYIKEG</sequence>
<dbReference type="InterPro" id="IPR001841">
    <property type="entry name" value="Znf_RING"/>
</dbReference>
<evidence type="ECO:0000256" key="2">
    <source>
        <dbReference type="ARBA" id="ARBA00022771"/>
    </source>
</evidence>
<dbReference type="PROSITE" id="PS50089">
    <property type="entry name" value="ZF_RING_2"/>
    <property type="match status" value="1"/>
</dbReference>
<feature type="compositionally biased region" description="Polar residues" evidence="5">
    <location>
        <begin position="322"/>
        <end position="343"/>
    </location>
</feature>
<feature type="transmembrane region" description="Helical" evidence="6">
    <location>
        <begin position="175"/>
        <end position="193"/>
    </location>
</feature>
<feature type="region of interest" description="Disordered" evidence="5">
    <location>
        <begin position="309"/>
        <end position="353"/>
    </location>
</feature>
<dbReference type="InterPro" id="IPR043442">
    <property type="entry name" value="Perm1"/>
</dbReference>
<evidence type="ECO:0000256" key="3">
    <source>
        <dbReference type="ARBA" id="ARBA00022833"/>
    </source>
</evidence>
<dbReference type="GO" id="GO:0005634">
    <property type="term" value="C:nucleus"/>
    <property type="evidence" value="ECO:0007669"/>
    <property type="project" value="TreeGrafter"/>
</dbReference>
<dbReference type="InterPro" id="IPR017907">
    <property type="entry name" value="Znf_RING_CS"/>
</dbReference>
<dbReference type="PANTHER" id="PTHR47282">
    <property type="entry name" value="PGC-1 AND ERR-INDUCED REGULATOR IN MUSCLE PROTEIN 1"/>
    <property type="match status" value="1"/>
</dbReference>
<evidence type="ECO:0000313" key="9">
    <source>
        <dbReference type="Proteomes" id="UP000281406"/>
    </source>
</evidence>
<organism evidence="8 9">
    <name type="scientific">Anabarilius grahami</name>
    <name type="common">Kanglang fish</name>
    <name type="synonym">Barilius grahami</name>
    <dbReference type="NCBI Taxonomy" id="495550"/>
    <lineage>
        <taxon>Eukaryota</taxon>
        <taxon>Metazoa</taxon>
        <taxon>Chordata</taxon>
        <taxon>Craniata</taxon>
        <taxon>Vertebrata</taxon>
        <taxon>Euteleostomi</taxon>
        <taxon>Actinopterygii</taxon>
        <taxon>Neopterygii</taxon>
        <taxon>Teleostei</taxon>
        <taxon>Ostariophysi</taxon>
        <taxon>Cypriniformes</taxon>
        <taxon>Xenocyprididae</taxon>
        <taxon>Xenocypridinae</taxon>
        <taxon>Xenocypridinae incertae sedis</taxon>
        <taxon>Anabarilius</taxon>
    </lineage>
</organism>
<proteinExistence type="predicted"/>
<dbReference type="Pfam" id="PF13639">
    <property type="entry name" value="zf-RING_2"/>
    <property type="match status" value="1"/>
</dbReference>
<feature type="region of interest" description="Disordered" evidence="5">
    <location>
        <begin position="629"/>
        <end position="680"/>
    </location>
</feature>
<keyword evidence="2 4" id="KW-0863">Zinc-finger</keyword>
<feature type="compositionally biased region" description="Polar residues" evidence="5">
    <location>
        <begin position="389"/>
        <end position="405"/>
    </location>
</feature>
<dbReference type="OrthoDB" id="8943218at2759"/>
<dbReference type="EMBL" id="RJVU01019434">
    <property type="protein sequence ID" value="ROL50700.1"/>
    <property type="molecule type" value="Genomic_DNA"/>
</dbReference>
<protein>
    <submittedName>
        <fullName evidence="8">RING finger protein 223</fullName>
    </submittedName>
</protein>
<dbReference type="Proteomes" id="UP000281406">
    <property type="component" value="Unassembled WGS sequence"/>
</dbReference>
<reference evidence="8 9" key="1">
    <citation type="submission" date="2018-10" db="EMBL/GenBank/DDBJ databases">
        <title>Genome assembly for a Yunnan-Guizhou Plateau 3E fish, Anabarilius grahami (Regan), and its evolutionary and genetic applications.</title>
        <authorList>
            <person name="Jiang W."/>
        </authorList>
    </citation>
    <scope>NUCLEOTIDE SEQUENCE [LARGE SCALE GENOMIC DNA]</scope>
    <source>
        <strain evidence="8">AG-KIZ</strain>
        <tissue evidence="8">Muscle</tissue>
    </source>
</reference>
<dbReference type="SMART" id="SM00184">
    <property type="entry name" value="RING"/>
    <property type="match status" value="1"/>
</dbReference>
<keyword evidence="3" id="KW-0862">Zinc</keyword>
<comment type="caution">
    <text evidence="8">The sequence shown here is derived from an EMBL/GenBank/DDBJ whole genome shotgun (WGS) entry which is preliminary data.</text>
</comment>
<feature type="domain" description="RING-type" evidence="7">
    <location>
        <begin position="36"/>
        <end position="85"/>
    </location>
</feature>
<dbReference type="CDD" id="cd16556">
    <property type="entry name" value="RING-HC_RNF183-like"/>
    <property type="match status" value="1"/>
</dbReference>
<evidence type="ECO:0000256" key="5">
    <source>
        <dbReference type="SAM" id="MobiDB-lite"/>
    </source>
</evidence>
<feature type="compositionally biased region" description="Basic and acidic residues" evidence="5">
    <location>
        <begin position="309"/>
        <end position="321"/>
    </location>
</feature>
<dbReference type="GO" id="GO:0005737">
    <property type="term" value="C:cytoplasm"/>
    <property type="evidence" value="ECO:0007669"/>
    <property type="project" value="TreeGrafter"/>
</dbReference>
<keyword evidence="6" id="KW-1133">Transmembrane helix</keyword>
<evidence type="ECO:0000256" key="4">
    <source>
        <dbReference type="PROSITE-ProRule" id="PRU00175"/>
    </source>
</evidence>
<evidence type="ECO:0000259" key="7">
    <source>
        <dbReference type="PROSITE" id="PS50089"/>
    </source>
</evidence>
<dbReference type="GO" id="GO:0014850">
    <property type="term" value="P:response to muscle activity"/>
    <property type="evidence" value="ECO:0007669"/>
    <property type="project" value="TreeGrafter"/>
</dbReference>
<gene>
    <name evidence="8" type="ORF">DPX16_14944</name>
</gene>